<evidence type="ECO:0000313" key="2">
    <source>
        <dbReference type="EMBL" id="NYJ04025.1"/>
    </source>
</evidence>
<feature type="chain" id="PRO_5038623003" description="Lipoprotein" evidence="1">
    <location>
        <begin position="29"/>
        <end position="145"/>
    </location>
</feature>
<evidence type="ECO:0000256" key="1">
    <source>
        <dbReference type="SAM" id="SignalP"/>
    </source>
</evidence>
<dbReference type="Proteomes" id="UP000541969">
    <property type="component" value="Unassembled WGS sequence"/>
</dbReference>
<proteinExistence type="predicted"/>
<reference evidence="2 3" key="1">
    <citation type="submission" date="2020-07" db="EMBL/GenBank/DDBJ databases">
        <title>Sequencing the genomes of 1000 actinobacteria strains.</title>
        <authorList>
            <person name="Klenk H.-P."/>
        </authorList>
    </citation>
    <scope>NUCLEOTIDE SEQUENCE [LARGE SCALE GENOMIC DNA]</scope>
    <source>
        <strain evidence="2 3">DSM 104001</strain>
    </source>
</reference>
<comment type="caution">
    <text evidence="2">The sequence shown here is derived from an EMBL/GenBank/DDBJ whole genome shotgun (WGS) entry which is preliminary data.</text>
</comment>
<protein>
    <recommendedName>
        <fullName evidence="4">Lipoprotein</fullName>
    </recommendedName>
</protein>
<sequence length="145" mass="15194">MSGRNHSSARRCRTALVLTAAAVLSAAATCGKPICQVAHPAKVFVHLADGWPGAEHLVLAVHCLPGAECGFAHATETGYPGARLIATTVLRPRSVVVTVTDATTGTQLLERTYRLDYTPIGRQDECGGSAHVLLSVEQPTPDDAP</sequence>
<evidence type="ECO:0000313" key="3">
    <source>
        <dbReference type="Proteomes" id="UP000541969"/>
    </source>
</evidence>
<name>A0A853C818_9ACTN</name>
<accession>A0A853C818</accession>
<organism evidence="2 3">
    <name type="scientific">Petropleomorpha daqingensis</name>
    <dbReference type="NCBI Taxonomy" id="2026353"/>
    <lineage>
        <taxon>Bacteria</taxon>
        <taxon>Bacillati</taxon>
        <taxon>Actinomycetota</taxon>
        <taxon>Actinomycetes</taxon>
        <taxon>Geodermatophilales</taxon>
        <taxon>Geodermatophilaceae</taxon>
        <taxon>Petropleomorpha</taxon>
    </lineage>
</organism>
<keyword evidence="3" id="KW-1185">Reference proteome</keyword>
<keyword evidence="1" id="KW-0732">Signal</keyword>
<gene>
    <name evidence="2" type="ORF">GGQ55_000303</name>
</gene>
<dbReference type="EMBL" id="JACBZT010000001">
    <property type="protein sequence ID" value="NYJ04025.1"/>
    <property type="molecule type" value="Genomic_DNA"/>
</dbReference>
<dbReference type="AlphaFoldDB" id="A0A853C818"/>
<dbReference type="RefSeq" id="WP_179714794.1">
    <property type="nucleotide sequence ID" value="NZ_JACBZT010000001.1"/>
</dbReference>
<evidence type="ECO:0008006" key="4">
    <source>
        <dbReference type="Google" id="ProtNLM"/>
    </source>
</evidence>
<feature type="signal peptide" evidence="1">
    <location>
        <begin position="1"/>
        <end position="28"/>
    </location>
</feature>